<reference evidence="1" key="1">
    <citation type="submission" date="2016-09" db="EMBL/GenBank/DDBJ databases">
        <title>The Complete Genome of Burkholderia sprentiae wsm5005.</title>
        <authorList>
            <person name="De Meyer S."/>
            <person name="Wang P."/>
            <person name="Terpolilli J."/>
        </authorList>
    </citation>
    <scope>NUCLEOTIDE SEQUENCE</scope>
    <source>
        <strain evidence="1">WSM5005</strain>
        <plasmid evidence="1">pl3WSM5005</plasmid>
    </source>
</reference>
<proteinExistence type="predicted"/>
<reference evidence="1" key="2">
    <citation type="submission" date="2021-06" db="EMBL/GenBank/DDBJ databases">
        <authorList>
            <person name="Rogers T.H."/>
            <person name="Ramsay J.P."/>
            <person name="Wang P."/>
            <person name="Terpolilli J."/>
        </authorList>
    </citation>
    <scope>NUCLEOTIDE SEQUENCE</scope>
    <source>
        <strain evidence="1">WSM5005</strain>
        <plasmid evidence="1">pl3WSM5005</plasmid>
    </source>
</reference>
<accession>A0ACA8AWZ5</accession>
<geneLocation type="plasmid" evidence="1 2">
    <name>pl3WSM5005</name>
</geneLocation>
<gene>
    <name evidence="1" type="ORF">BJG93_34435</name>
</gene>
<sequence length="474" mass="48068">MANSFDSPDTVQLKGKSTGVTRLSRKAKLLMLFGIVAVGGFLLFSIMSMDSGDKPAATTDDPDGTAEKKVQSVEPATPNLHGIGDGQVGVMAAQASDALGAGAPSIPVGGNGVAAVTVPPVGAGAVVPVSGNGGARTPAVQLSNSQNVGPQGQQYQTPEEAAEARRKQALVDARNKAIGAGMEMGGGDGGLASLGGAGIGGTVPALGANNQLNSALAAAAQAAQAAAAGGGQGPVGAYGQPQDDQNKQVRKESFLKASQSSPDNDVLKELVKPALSPYQLMAGTIIPGALECGLNSDLPGQTCARVTENVFDSATGRYLLIPQGTKMLGTYDSQVAYGQERILVAWSRLIFPDGSSINIQGMPGEDNAGNAGFDANVNNHYAKVFGSALLMAAFSAGISVSQKQSTGAYGSLSNQQIVTQSVGQQLGQTGAAYIQKGMNIQPTLTDAPGYRFKIVATKDIVFPGAYVPRPATVH</sequence>
<keyword evidence="1" id="KW-0614">Plasmid</keyword>
<evidence type="ECO:0000313" key="1">
    <source>
        <dbReference type="EMBL" id="APA90217.1"/>
    </source>
</evidence>
<dbReference type="EMBL" id="CP017564">
    <property type="protein sequence ID" value="APA90217.1"/>
    <property type="molecule type" value="Genomic_DNA"/>
</dbReference>
<name>A0ACA8AWZ5_9BURK</name>
<keyword evidence="2" id="KW-1185">Reference proteome</keyword>
<dbReference type="Proteomes" id="UP000179860">
    <property type="component" value="Plasmid pl3WSM5005"/>
</dbReference>
<evidence type="ECO:0000313" key="2">
    <source>
        <dbReference type="Proteomes" id="UP000179860"/>
    </source>
</evidence>
<protein>
    <submittedName>
        <fullName evidence="1">Uncharacterized protein</fullName>
    </submittedName>
</protein>
<organism evidence="1 2">
    <name type="scientific">Paraburkholderia sprentiae WSM5005</name>
    <dbReference type="NCBI Taxonomy" id="754502"/>
    <lineage>
        <taxon>Bacteria</taxon>
        <taxon>Pseudomonadati</taxon>
        <taxon>Pseudomonadota</taxon>
        <taxon>Betaproteobacteria</taxon>
        <taxon>Burkholderiales</taxon>
        <taxon>Burkholderiaceae</taxon>
        <taxon>Paraburkholderia</taxon>
    </lineage>
</organism>